<dbReference type="Gene3D" id="1.10.260.40">
    <property type="entry name" value="lambda repressor-like DNA-binding domains"/>
    <property type="match status" value="1"/>
</dbReference>
<gene>
    <name evidence="1" type="ORF">H8717_07105</name>
</gene>
<keyword evidence="2" id="KW-1185">Reference proteome</keyword>
<comment type="caution">
    <text evidence="1">The sequence shown here is derived from an EMBL/GenBank/DDBJ whole genome shotgun (WGS) entry which is preliminary data.</text>
</comment>
<proteinExistence type="predicted"/>
<evidence type="ECO:0000313" key="2">
    <source>
        <dbReference type="Proteomes" id="UP000658131"/>
    </source>
</evidence>
<dbReference type="RefSeq" id="WP_262399724.1">
    <property type="nucleotide sequence ID" value="NZ_JACRTB010000009.1"/>
</dbReference>
<dbReference type="InterPro" id="IPR010982">
    <property type="entry name" value="Lambda_DNA-bd_dom_sf"/>
</dbReference>
<dbReference type="Proteomes" id="UP000658131">
    <property type="component" value="Unassembled WGS sequence"/>
</dbReference>
<evidence type="ECO:0000313" key="1">
    <source>
        <dbReference type="EMBL" id="MBC8576174.1"/>
    </source>
</evidence>
<sequence>MTDGEKRYALALGRHLRAVRESHGFTQGQAAQLYRQKTGKHGAGLVDLECGRSTVLTLLKLRCLKEIYGASYDELLQFDDSGGDDADAREPFSERLARCIAEAHGGRPYSLFFQGSRYVRRISEREDVVEISVISPDSGRWSRSLWPRETVERFSAADFERQFARLVFRLKKGGGENPKREILLIRAEKRGRKIFCRSVGGFQGKSGEEIAVSGCEQLLQYLEGYQRLGYEIELTGFIE</sequence>
<organism evidence="1 2">
    <name type="scientific">Yanshouia hominis</name>
    <dbReference type="NCBI Taxonomy" id="2763673"/>
    <lineage>
        <taxon>Bacteria</taxon>
        <taxon>Bacillati</taxon>
        <taxon>Bacillota</taxon>
        <taxon>Clostridia</taxon>
        <taxon>Eubacteriales</taxon>
        <taxon>Oscillospiraceae</taxon>
        <taxon>Yanshouia</taxon>
    </lineage>
</organism>
<reference evidence="1 2" key="1">
    <citation type="submission" date="2020-08" db="EMBL/GenBank/DDBJ databases">
        <title>Genome public.</title>
        <authorList>
            <person name="Liu C."/>
            <person name="Sun Q."/>
        </authorList>
    </citation>
    <scope>NUCLEOTIDE SEQUENCE [LARGE SCALE GENOMIC DNA]</scope>
    <source>
        <strain evidence="1 2">BX1</strain>
    </source>
</reference>
<dbReference type="EMBL" id="JACRTB010000009">
    <property type="protein sequence ID" value="MBC8576174.1"/>
    <property type="molecule type" value="Genomic_DNA"/>
</dbReference>
<name>A0ABR7NIE0_9FIRM</name>
<dbReference type="SUPFAM" id="SSF47413">
    <property type="entry name" value="lambda repressor-like DNA-binding domains"/>
    <property type="match status" value="1"/>
</dbReference>
<accession>A0ABR7NIE0</accession>
<protein>
    <submittedName>
        <fullName evidence="1">Helix-turn-helix domain-containing protein</fullName>
    </submittedName>
</protein>